<dbReference type="PROSITE" id="PS51178">
    <property type="entry name" value="PASTA"/>
    <property type="match status" value="1"/>
</dbReference>
<gene>
    <name evidence="4" type="ORF">Amac_027330</name>
</gene>
<sequence length="474" mass="49232">MKRLGLAVFAIMLTAALSAGNAVAAVPVKGFLTAWGLNHRGQIGDGTTDNRPTPVVVGRLPSNGHRAGHLRQIAAGSDFTAGLRKDGVVFVWGNRRFGDDRYESDYTTTPEPVPGLSEISQLSVGAKHILALGLDGTVWAWGDNEYRQLGDGTQTRRPVPQRVAGLTGIIQVSAGYRYSLALASDGTVWAWGHNGYAELGDGTTVNRPTPVKLSGISGVTQIAASAHGVHSMARRSDGTVWTWGNNANGQLGLGGNVPRYIPTRVPGLTGVTYISAGERSGFAVADPERSVWAWGSNMVGQLGDGTTAERRTPVRIPLSHVTQIEAGAGGTTAALLDNRSVWTWGSNEAGALGTGDPAEFVPHPSLVPGLADVELISVGRATVATIVDIHSAPPAPTDPPAVIQVPDLIGDLRDSAVQAISSAGLNLGSEGTVIDDQCNEIGQVIRQSPAPGTSVAPGSNVSIVVAIRPDHPCP</sequence>
<dbReference type="PANTHER" id="PTHR22872">
    <property type="entry name" value="BTK-BINDING PROTEIN-RELATED"/>
    <property type="match status" value="1"/>
</dbReference>
<dbReference type="InterPro" id="IPR058923">
    <property type="entry name" value="RCC1-like_dom"/>
</dbReference>
<dbReference type="InterPro" id="IPR005543">
    <property type="entry name" value="PASTA_dom"/>
</dbReference>
<dbReference type="Pfam" id="PF25390">
    <property type="entry name" value="WD40_RLD"/>
    <property type="match status" value="1"/>
</dbReference>
<dbReference type="EMBL" id="BLAE01000013">
    <property type="protein sequence ID" value="GES09137.1"/>
    <property type="molecule type" value="Genomic_DNA"/>
</dbReference>
<dbReference type="OrthoDB" id="9796385at2"/>
<dbReference type="Proteomes" id="UP000331127">
    <property type="component" value="Unassembled WGS sequence"/>
</dbReference>
<feature type="chain" id="PRO_5024308114" evidence="2">
    <location>
        <begin position="25"/>
        <end position="474"/>
    </location>
</feature>
<dbReference type="SUPFAM" id="SSF50985">
    <property type="entry name" value="RCC1/BLIP-II"/>
    <property type="match status" value="1"/>
</dbReference>
<dbReference type="PRINTS" id="PR00633">
    <property type="entry name" value="RCCNDNSATION"/>
</dbReference>
<organism evidence="4 5">
    <name type="scientific">Acrocarpospora macrocephala</name>
    <dbReference type="NCBI Taxonomy" id="150177"/>
    <lineage>
        <taxon>Bacteria</taxon>
        <taxon>Bacillati</taxon>
        <taxon>Actinomycetota</taxon>
        <taxon>Actinomycetes</taxon>
        <taxon>Streptosporangiales</taxon>
        <taxon>Streptosporangiaceae</taxon>
        <taxon>Acrocarpospora</taxon>
    </lineage>
</organism>
<protein>
    <submittedName>
        <fullName evidence="4">Chromosome condensation regulator</fullName>
    </submittedName>
</protein>
<comment type="caution">
    <text evidence="4">The sequence shown here is derived from an EMBL/GenBank/DDBJ whole genome shotgun (WGS) entry which is preliminary data.</text>
</comment>
<dbReference type="Pfam" id="PF03793">
    <property type="entry name" value="PASTA"/>
    <property type="match status" value="1"/>
</dbReference>
<accession>A0A5M3WIY0</accession>
<evidence type="ECO:0000313" key="5">
    <source>
        <dbReference type="Proteomes" id="UP000331127"/>
    </source>
</evidence>
<evidence type="ECO:0000256" key="1">
    <source>
        <dbReference type="ARBA" id="ARBA00022737"/>
    </source>
</evidence>
<evidence type="ECO:0000256" key="2">
    <source>
        <dbReference type="SAM" id="SignalP"/>
    </source>
</evidence>
<dbReference type="SMART" id="SM00740">
    <property type="entry name" value="PASTA"/>
    <property type="match status" value="1"/>
</dbReference>
<dbReference type="Pfam" id="PF00415">
    <property type="entry name" value="RCC1"/>
    <property type="match status" value="2"/>
</dbReference>
<keyword evidence="1" id="KW-0677">Repeat</keyword>
<evidence type="ECO:0000259" key="3">
    <source>
        <dbReference type="PROSITE" id="PS51178"/>
    </source>
</evidence>
<dbReference type="RefSeq" id="WP_155354693.1">
    <property type="nucleotide sequence ID" value="NZ_BAAAHL010000065.1"/>
</dbReference>
<name>A0A5M3WIY0_9ACTN</name>
<feature type="signal peptide" evidence="2">
    <location>
        <begin position="1"/>
        <end position="24"/>
    </location>
</feature>
<keyword evidence="2" id="KW-0732">Signal</keyword>
<dbReference type="PROSITE" id="PS50012">
    <property type="entry name" value="RCC1_3"/>
    <property type="match status" value="7"/>
</dbReference>
<evidence type="ECO:0000313" key="4">
    <source>
        <dbReference type="EMBL" id="GES09137.1"/>
    </source>
</evidence>
<dbReference type="InterPro" id="IPR000408">
    <property type="entry name" value="Reg_chr_condens"/>
</dbReference>
<proteinExistence type="predicted"/>
<dbReference type="Gene3D" id="3.30.10.20">
    <property type="match status" value="1"/>
</dbReference>
<dbReference type="InterPro" id="IPR009091">
    <property type="entry name" value="RCC1/BLIP-II"/>
</dbReference>
<dbReference type="CDD" id="cd06577">
    <property type="entry name" value="PASTA_pknB"/>
    <property type="match status" value="1"/>
</dbReference>
<dbReference type="Gene3D" id="2.130.10.30">
    <property type="entry name" value="Regulator of chromosome condensation 1/beta-lactamase-inhibitor protein II"/>
    <property type="match status" value="2"/>
</dbReference>
<dbReference type="AlphaFoldDB" id="A0A5M3WIY0"/>
<dbReference type="InterPro" id="IPR051625">
    <property type="entry name" value="Signaling_Regulatory_Domain"/>
</dbReference>
<feature type="domain" description="PASTA" evidence="3">
    <location>
        <begin position="399"/>
        <end position="467"/>
    </location>
</feature>
<reference evidence="4 5" key="1">
    <citation type="submission" date="2019-10" db="EMBL/GenBank/DDBJ databases">
        <title>Whole genome shotgun sequence of Acrocarpospora macrocephala NBRC 16266.</title>
        <authorList>
            <person name="Ichikawa N."/>
            <person name="Kimura A."/>
            <person name="Kitahashi Y."/>
            <person name="Komaki H."/>
            <person name="Oguchi A."/>
        </authorList>
    </citation>
    <scope>NUCLEOTIDE SEQUENCE [LARGE SCALE GENOMIC DNA]</scope>
    <source>
        <strain evidence="4 5">NBRC 16266</strain>
    </source>
</reference>
<keyword evidence="5" id="KW-1185">Reference proteome</keyword>